<evidence type="ECO:0000259" key="12">
    <source>
        <dbReference type="Pfam" id="PF07715"/>
    </source>
</evidence>
<evidence type="ECO:0000313" key="13">
    <source>
        <dbReference type="EMBL" id="MEI5983629.1"/>
    </source>
</evidence>
<dbReference type="NCBIfam" id="TIGR04056">
    <property type="entry name" value="OMP_RagA_SusC"/>
    <property type="match status" value="1"/>
</dbReference>
<evidence type="ECO:0000256" key="9">
    <source>
        <dbReference type="RuleBase" id="RU003357"/>
    </source>
</evidence>
<evidence type="ECO:0000256" key="10">
    <source>
        <dbReference type="SAM" id="SignalP"/>
    </source>
</evidence>
<organism evidence="13 14">
    <name type="scientific">Sphingobacterium tenebrionis</name>
    <dbReference type="NCBI Taxonomy" id="3111775"/>
    <lineage>
        <taxon>Bacteria</taxon>
        <taxon>Pseudomonadati</taxon>
        <taxon>Bacteroidota</taxon>
        <taxon>Sphingobacteriia</taxon>
        <taxon>Sphingobacteriales</taxon>
        <taxon>Sphingobacteriaceae</taxon>
        <taxon>Sphingobacterium</taxon>
    </lineage>
</organism>
<keyword evidence="6 8" id="KW-0472">Membrane</keyword>
<accession>A0ABU8I2H3</accession>
<evidence type="ECO:0000256" key="4">
    <source>
        <dbReference type="ARBA" id="ARBA00022692"/>
    </source>
</evidence>
<sequence length="1008" mass="112092">MPNYYSKQNHRTGFVRGSILCFALLACSYGYANAMPKAATVEVNSVIAQQTVTGTVKNSANGSPLSGVTIKVKGKDASTQTDASGKFSIAAENGDVLQVSYIGFANQEVTVSGTMANVNLISEEESLEEVVVVGYGTQRRKEITSAVASVKEKDFNKGGMRSPMDLVQGKVAGLNITRTQGSNPNSSTSIQLRGMASLKGTNSPLIVVDGIPGGNLDLIKQGDIESIDVLKDGSAAAIYGTRGNGGVILVTTKKGKAGAAQFEYMTYGQTERVNRKPSMLSADQFRQLIVQGENKPDLDLGASTDLYDELINKDNFSHFHNFIASGGGENSTYRASFNYENAKGIAKQNGREQFGGRINFNQTGLDNRLTLTANLAANFNKANLLGGKTGDFEQTIQRNPTAPIMNPDGTYYQTQEYNNYNPMSRLAHRIEERNQQTFSGDARLKFQILDELSVSAFGSYVRDNWNDRQYRSILDWDQRPDDTEYDGTGYAYKRNDLNWTKTFESTIDYNKTFNDVHTFTGLLGYSYQYMTAEYFNMSNSGFSTDGFLDWDFNSGTAIINTKYPRPALGSFKDENTLIAFFGRVNYNYADKYFVTAILRREGSSKFGANNKWGNFPAISAGWNISNEDFFGNKDVVNELKLRAGYGVTGNQGIPNYLSFIRLGTGGYYPQDGVYYQTYGVENNANPDLKWEQKAETNIGLDFALLNSKITGALDVYHRKTTDLLYEYNAQLPAYVQPSIWYNVGEVVNKGVELQLTAFPISRENFTWQVDFTGNYQKNKLAKLSSDIFKSNWLEFGGLPSPGNLGNAMRLEEGGEIGNFYGKRFAGFDDEGKWLFYKADGSTAHAGDMNNDDRAYIGNGIPKFQASLGNRFTYKGFDLTVFLRGKFKYDILNTADMFFGNKKWIPNNVFESAFGKHDQLNDDPQYSDYYLENGSFVKIDNITLGYNIRTKTPLIRNMYVYLTARNIATITSYSGIDPELQDTGFDGGIDSRGFYPRTQSWTMGLNIGF</sequence>
<dbReference type="InterPro" id="IPR023996">
    <property type="entry name" value="TonB-dep_OMP_SusC/RagA"/>
</dbReference>
<evidence type="ECO:0000259" key="11">
    <source>
        <dbReference type="Pfam" id="PF00593"/>
    </source>
</evidence>
<dbReference type="RefSeq" id="WP_134776261.1">
    <property type="nucleotide sequence ID" value="NZ_JAYLLN010000002.1"/>
</dbReference>
<dbReference type="InterPro" id="IPR037066">
    <property type="entry name" value="Plug_dom_sf"/>
</dbReference>
<dbReference type="Gene3D" id="2.40.170.20">
    <property type="entry name" value="TonB-dependent receptor, beta-barrel domain"/>
    <property type="match status" value="1"/>
</dbReference>
<dbReference type="NCBIfam" id="TIGR04057">
    <property type="entry name" value="SusC_RagA_signa"/>
    <property type="match status" value="1"/>
</dbReference>
<evidence type="ECO:0000256" key="6">
    <source>
        <dbReference type="ARBA" id="ARBA00023136"/>
    </source>
</evidence>
<dbReference type="InterPro" id="IPR023997">
    <property type="entry name" value="TonB-dep_OMP_SusC/RagA_CS"/>
</dbReference>
<dbReference type="Gene3D" id="2.60.40.1120">
    <property type="entry name" value="Carboxypeptidase-like, regulatory domain"/>
    <property type="match status" value="1"/>
</dbReference>
<name>A0ABU8I2H3_9SPHI</name>
<dbReference type="PROSITE" id="PS52016">
    <property type="entry name" value="TONB_DEPENDENT_REC_3"/>
    <property type="match status" value="1"/>
</dbReference>
<dbReference type="SUPFAM" id="SSF56935">
    <property type="entry name" value="Porins"/>
    <property type="match status" value="1"/>
</dbReference>
<evidence type="ECO:0000313" key="14">
    <source>
        <dbReference type="Proteomes" id="UP001363035"/>
    </source>
</evidence>
<evidence type="ECO:0000256" key="7">
    <source>
        <dbReference type="ARBA" id="ARBA00023237"/>
    </source>
</evidence>
<dbReference type="Pfam" id="PF13715">
    <property type="entry name" value="CarbopepD_reg_2"/>
    <property type="match status" value="1"/>
</dbReference>
<keyword evidence="10" id="KW-0732">Signal</keyword>
<proteinExistence type="inferred from homology"/>
<dbReference type="InterPro" id="IPR036942">
    <property type="entry name" value="Beta-barrel_TonB_sf"/>
</dbReference>
<keyword evidence="7 8" id="KW-0998">Cell outer membrane</keyword>
<feature type="signal peptide" evidence="10">
    <location>
        <begin position="1"/>
        <end position="34"/>
    </location>
</feature>
<protein>
    <submittedName>
        <fullName evidence="13">SusC/RagA family TonB-linked outer membrane protein</fullName>
    </submittedName>
</protein>
<gene>
    <name evidence="13" type="ORF">VJ786_01805</name>
</gene>
<comment type="subcellular location">
    <subcellularLocation>
        <location evidence="1 8">Cell outer membrane</location>
        <topology evidence="1 8">Multi-pass membrane protein</topology>
    </subcellularLocation>
</comment>
<comment type="similarity">
    <text evidence="8 9">Belongs to the TonB-dependent receptor family.</text>
</comment>
<dbReference type="EMBL" id="JAYLLN010000002">
    <property type="protein sequence ID" value="MEI5983629.1"/>
    <property type="molecule type" value="Genomic_DNA"/>
</dbReference>
<evidence type="ECO:0000256" key="1">
    <source>
        <dbReference type="ARBA" id="ARBA00004571"/>
    </source>
</evidence>
<keyword evidence="14" id="KW-1185">Reference proteome</keyword>
<dbReference type="SUPFAM" id="SSF49464">
    <property type="entry name" value="Carboxypeptidase regulatory domain-like"/>
    <property type="match status" value="1"/>
</dbReference>
<comment type="caution">
    <text evidence="13">The sequence shown here is derived from an EMBL/GenBank/DDBJ whole genome shotgun (WGS) entry which is preliminary data.</text>
</comment>
<dbReference type="Pfam" id="PF00593">
    <property type="entry name" value="TonB_dep_Rec_b-barrel"/>
    <property type="match status" value="1"/>
</dbReference>
<keyword evidence="4 8" id="KW-0812">Transmembrane</keyword>
<dbReference type="InterPro" id="IPR008969">
    <property type="entry name" value="CarboxyPept-like_regulatory"/>
</dbReference>
<evidence type="ECO:0000256" key="2">
    <source>
        <dbReference type="ARBA" id="ARBA00022448"/>
    </source>
</evidence>
<feature type="chain" id="PRO_5047063535" evidence="10">
    <location>
        <begin position="35"/>
        <end position="1008"/>
    </location>
</feature>
<dbReference type="Proteomes" id="UP001363035">
    <property type="component" value="Unassembled WGS sequence"/>
</dbReference>
<keyword evidence="3 8" id="KW-1134">Transmembrane beta strand</keyword>
<dbReference type="Pfam" id="PF07715">
    <property type="entry name" value="Plug"/>
    <property type="match status" value="1"/>
</dbReference>
<dbReference type="Gene3D" id="2.170.130.10">
    <property type="entry name" value="TonB-dependent receptor, plug domain"/>
    <property type="match status" value="1"/>
</dbReference>
<reference evidence="13 14" key="1">
    <citation type="submission" date="2024-01" db="EMBL/GenBank/DDBJ databases">
        <title>Sphingobacterium tenebrionis sp. nov., a novel endophyte isolated from tenebrio molitor intestines.</title>
        <authorList>
            <person name="Zhang C."/>
        </authorList>
    </citation>
    <scope>NUCLEOTIDE SEQUENCE [LARGE SCALE GENOMIC DNA]</scope>
    <source>
        <strain evidence="13 14">PU5-4</strain>
    </source>
</reference>
<keyword evidence="5 9" id="KW-0798">TonB box</keyword>
<evidence type="ECO:0000256" key="8">
    <source>
        <dbReference type="PROSITE-ProRule" id="PRU01360"/>
    </source>
</evidence>
<dbReference type="InterPro" id="IPR039426">
    <property type="entry name" value="TonB-dep_rcpt-like"/>
</dbReference>
<feature type="domain" description="TonB-dependent receptor plug" evidence="12">
    <location>
        <begin position="141"/>
        <end position="247"/>
    </location>
</feature>
<dbReference type="PROSITE" id="PS51257">
    <property type="entry name" value="PROKAR_LIPOPROTEIN"/>
    <property type="match status" value="1"/>
</dbReference>
<evidence type="ECO:0000256" key="5">
    <source>
        <dbReference type="ARBA" id="ARBA00023077"/>
    </source>
</evidence>
<feature type="domain" description="TonB-dependent receptor-like beta-barrel" evidence="11">
    <location>
        <begin position="456"/>
        <end position="965"/>
    </location>
</feature>
<keyword evidence="2 8" id="KW-0813">Transport</keyword>
<evidence type="ECO:0000256" key="3">
    <source>
        <dbReference type="ARBA" id="ARBA00022452"/>
    </source>
</evidence>
<dbReference type="InterPro" id="IPR000531">
    <property type="entry name" value="Beta-barrel_TonB"/>
</dbReference>
<dbReference type="InterPro" id="IPR012910">
    <property type="entry name" value="Plug_dom"/>
</dbReference>